<evidence type="ECO:0000313" key="2">
    <source>
        <dbReference type="Ensembl" id="ENSNFUP00015054015.1"/>
    </source>
</evidence>
<sequence length="361" mass="40103">MPFQLRVIVAEHDIRKLKLQSGVPDTVEGLVSVILEELQLHGEFGLLYEDKDFGNEFFSVISTADLEDMATVKLVRKEPVLSLDFVPLNESGLPHTTTSGDMSAADESEDSALAEDDGGSSSSNNTIILPASCRTAPWPAELEVPTFSRDIEMTLAEANMIHQTSGRHFNDASIKSAAMQDLAKAIFSYTAYPSNVQIISVVEDLVEKFPCLKEPGSFSGMYGWQQRLKYKMHNYRTMLKSRKFAYPELEVNVLKKKKPGNSAPAKNVRKPKKAEVNYLPPHPSGESKETLERERLELVEETKKRNNAKLIAEKMAKTFPLRRMEVVTECPAAHETAIVAFFKHCSLGRPDLCTPPTGGAT</sequence>
<keyword evidence="3" id="KW-1185">Reference proteome</keyword>
<feature type="region of interest" description="Disordered" evidence="1">
    <location>
        <begin position="257"/>
        <end position="292"/>
    </location>
</feature>
<feature type="region of interest" description="Disordered" evidence="1">
    <location>
        <begin position="92"/>
        <end position="125"/>
    </location>
</feature>
<evidence type="ECO:0000256" key="1">
    <source>
        <dbReference type="SAM" id="MobiDB-lite"/>
    </source>
</evidence>
<dbReference type="Proteomes" id="UP000694548">
    <property type="component" value="Chromosome sgr11"/>
</dbReference>
<name>A0A8C6Q7E0_NOTFU</name>
<reference evidence="2" key="3">
    <citation type="submission" date="2025-09" db="UniProtKB">
        <authorList>
            <consortium name="Ensembl"/>
        </authorList>
    </citation>
    <scope>IDENTIFICATION</scope>
</reference>
<dbReference type="Ensembl" id="ENSNFUT00015056300.1">
    <property type="protein sequence ID" value="ENSNFUP00015054015.1"/>
    <property type="gene ID" value="ENSNFUG00015025074.1"/>
</dbReference>
<organism evidence="2 3">
    <name type="scientific">Nothobranchius furzeri</name>
    <name type="common">Turquoise killifish</name>
    <dbReference type="NCBI Taxonomy" id="105023"/>
    <lineage>
        <taxon>Eukaryota</taxon>
        <taxon>Metazoa</taxon>
        <taxon>Chordata</taxon>
        <taxon>Craniata</taxon>
        <taxon>Vertebrata</taxon>
        <taxon>Euteleostomi</taxon>
        <taxon>Actinopterygii</taxon>
        <taxon>Neopterygii</taxon>
        <taxon>Teleostei</taxon>
        <taxon>Neoteleostei</taxon>
        <taxon>Acanthomorphata</taxon>
        <taxon>Ovalentaria</taxon>
        <taxon>Atherinomorphae</taxon>
        <taxon>Cyprinodontiformes</taxon>
        <taxon>Nothobranchiidae</taxon>
        <taxon>Nothobranchius</taxon>
    </lineage>
</organism>
<proteinExistence type="predicted"/>
<dbReference type="AlphaFoldDB" id="A0A8C6Q7E0"/>
<reference evidence="2" key="1">
    <citation type="submission" date="2014-08" db="EMBL/GenBank/DDBJ databases">
        <authorList>
            <person name="Senf B."/>
            <person name="Petzold A."/>
            <person name="Downie B.R."/>
            <person name="Koch P."/>
            <person name="Platzer M."/>
        </authorList>
    </citation>
    <scope>NUCLEOTIDE SEQUENCE [LARGE SCALE GENOMIC DNA]</scope>
    <source>
        <strain evidence="2">GRZ</strain>
    </source>
</reference>
<protein>
    <submittedName>
        <fullName evidence="2">Uncharacterized protein</fullName>
    </submittedName>
</protein>
<evidence type="ECO:0000313" key="3">
    <source>
        <dbReference type="Proteomes" id="UP000694548"/>
    </source>
</evidence>
<dbReference type="PANTHER" id="PTHR31025:SF31">
    <property type="entry name" value="SI:CH211-166E11.5"/>
    <property type="match status" value="1"/>
</dbReference>
<dbReference type="GeneTree" id="ENSGT00950000182912"/>
<dbReference type="PANTHER" id="PTHR31025">
    <property type="entry name" value="SI:CH211-196P9.1-RELATED"/>
    <property type="match status" value="1"/>
</dbReference>
<accession>A0A8C6Q7E0</accession>
<reference evidence="2" key="2">
    <citation type="submission" date="2025-08" db="UniProtKB">
        <authorList>
            <consortium name="Ensembl"/>
        </authorList>
    </citation>
    <scope>IDENTIFICATION</scope>
</reference>
<feature type="compositionally biased region" description="Acidic residues" evidence="1">
    <location>
        <begin position="104"/>
        <end position="118"/>
    </location>
</feature>